<feature type="compositionally biased region" description="Basic and acidic residues" evidence="1">
    <location>
        <begin position="13"/>
        <end position="25"/>
    </location>
</feature>
<proteinExistence type="predicted"/>
<sequence length="110" mass="11500">MSEMRSSVSADSVKQDTPKRPRTQVDRLTGPIPGTPTPAAPDKFGGAAVHPGGPNGVLWRALGPSFLSDVRTRERGPADGEAALTTGDAAVSHGLLLRTVTTWSLCVPNR</sequence>
<gene>
    <name evidence="2" type="ORF">GCM10010302_57750</name>
</gene>
<dbReference type="EMBL" id="BAAABV010000024">
    <property type="protein sequence ID" value="GAA0311434.1"/>
    <property type="molecule type" value="Genomic_DNA"/>
</dbReference>
<evidence type="ECO:0000313" key="2">
    <source>
        <dbReference type="EMBL" id="GAA0311434.1"/>
    </source>
</evidence>
<feature type="compositionally biased region" description="Polar residues" evidence="1">
    <location>
        <begin position="1"/>
        <end position="12"/>
    </location>
</feature>
<dbReference type="Proteomes" id="UP001501867">
    <property type="component" value="Unassembled WGS sequence"/>
</dbReference>
<name>A0ABN0VMB6_9ACTN</name>
<protein>
    <submittedName>
        <fullName evidence="2">Uncharacterized protein</fullName>
    </submittedName>
</protein>
<comment type="caution">
    <text evidence="2">The sequence shown here is derived from an EMBL/GenBank/DDBJ whole genome shotgun (WGS) entry which is preliminary data.</text>
</comment>
<accession>A0ABN0VMB6</accession>
<organism evidence="2 3">
    <name type="scientific">Streptomyces polychromogenes</name>
    <dbReference type="NCBI Taxonomy" id="67342"/>
    <lineage>
        <taxon>Bacteria</taxon>
        <taxon>Bacillati</taxon>
        <taxon>Actinomycetota</taxon>
        <taxon>Actinomycetes</taxon>
        <taxon>Kitasatosporales</taxon>
        <taxon>Streptomycetaceae</taxon>
        <taxon>Streptomyces</taxon>
    </lineage>
</organism>
<keyword evidence="3" id="KW-1185">Reference proteome</keyword>
<reference evidence="2 3" key="1">
    <citation type="journal article" date="2019" name="Int. J. Syst. Evol. Microbiol.">
        <title>The Global Catalogue of Microorganisms (GCM) 10K type strain sequencing project: providing services to taxonomists for standard genome sequencing and annotation.</title>
        <authorList>
            <consortium name="The Broad Institute Genomics Platform"/>
            <consortium name="The Broad Institute Genome Sequencing Center for Infectious Disease"/>
            <person name="Wu L."/>
            <person name="Ma J."/>
        </authorList>
    </citation>
    <scope>NUCLEOTIDE SEQUENCE [LARGE SCALE GENOMIC DNA]</scope>
    <source>
        <strain evidence="2 3">JCM 4505</strain>
    </source>
</reference>
<evidence type="ECO:0000256" key="1">
    <source>
        <dbReference type="SAM" id="MobiDB-lite"/>
    </source>
</evidence>
<feature type="region of interest" description="Disordered" evidence="1">
    <location>
        <begin position="1"/>
        <end position="51"/>
    </location>
</feature>
<evidence type="ECO:0000313" key="3">
    <source>
        <dbReference type="Proteomes" id="UP001501867"/>
    </source>
</evidence>